<sequence length="142" mass="15883">MQIPPKPDTPPRSAGSLFPPPRTAQSQMTSSVTTGSTVSSSSSLHTSDTQFGVVSLVSDAGEDIAGCELSPEEEHWLKMAHIFTKNETPFREPKMAKTVRKLKVWHPKRTITWSFLRRLYNGRQDMKEEPVAELSNLSIKED</sequence>
<dbReference type="EnsemblMetazoa" id="CJA06637.1">
    <property type="protein sequence ID" value="CJA06637.1"/>
    <property type="gene ID" value="WBGene00125841"/>
</dbReference>
<keyword evidence="3" id="KW-1185">Reference proteome</keyword>
<evidence type="ECO:0000313" key="2">
    <source>
        <dbReference type="EnsemblMetazoa" id="CJA06637.1"/>
    </source>
</evidence>
<dbReference type="Proteomes" id="UP000005237">
    <property type="component" value="Unassembled WGS sequence"/>
</dbReference>
<name>A0A8R1DM72_CAEJA</name>
<evidence type="ECO:0000256" key="1">
    <source>
        <dbReference type="SAM" id="MobiDB-lite"/>
    </source>
</evidence>
<dbReference type="GO" id="GO:0007286">
    <property type="term" value="P:spermatid development"/>
    <property type="evidence" value="ECO:0007669"/>
    <property type="project" value="EnsemblMetazoa"/>
</dbReference>
<feature type="compositionally biased region" description="Pro residues" evidence="1">
    <location>
        <begin position="1"/>
        <end position="10"/>
    </location>
</feature>
<dbReference type="OMA" id="NETPFRE"/>
<feature type="region of interest" description="Disordered" evidence="1">
    <location>
        <begin position="1"/>
        <end position="46"/>
    </location>
</feature>
<dbReference type="AlphaFoldDB" id="A0A8R1DM72"/>
<reference evidence="3" key="1">
    <citation type="submission" date="2010-08" db="EMBL/GenBank/DDBJ databases">
        <authorList>
            <consortium name="Caenorhabditis japonica Sequencing Consortium"/>
            <person name="Wilson R.K."/>
        </authorList>
    </citation>
    <scope>NUCLEOTIDE SEQUENCE [LARGE SCALE GENOMIC DNA]</scope>
    <source>
        <strain evidence="3">DF5081</strain>
    </source>
</reference>
<feature type="compositionally biased region" description="Low complexity" evidence="1">
    <location>
        <begin position="26"/>
        <end position="46"/>
    </location>
</feature>
<reference evidence="2" key="2">
    <citation type="submission" date="2022-06" db="UniProtKB">
        <authorList>
            <consortium name="EnsemblMetazoa"/>
        </authorList>
    </citation>
    <scope>IDENTIFICATION</scope>
    <source>
        <strain evidence="2">DF5081</strain>
    </source>
</reference>
<proteinExistence type="predicted"/>
<organism evidence="2 3">
    <name type="scientific">Caenorhabditis japonica</name>
    <dbReference type="NCBI Taxonomy" id="281687"/>
    <lineage>
        <taxon>Eukaryota</taxon>
        <taxon>Metazoa</taxon>
        <taxon>Ecdysozoa</taxon>
        <taxon>Nematoda</taxon>
        <taxon>Chromadorea</taxon>
        <taxon>Rhabditida</taxon>
        <taxon>Rhabditina</taxon>
        <taxon>Rhabditomorpha</taxon>
        <taxon>Rhabditoidea</taxon>
        <taxon>Rhabditidae</taxon>
        <taxon>Peloderinae</taxon>
        <taxon>Caenorhabditis</taxon>
    </lineage>
</organism>
<accession>A0A8R1DM72</accession>
<protein>
    <submittedName>
        <fullName evidence="2">Uncharacterized protein</fullName>
    </submittedName>
</protein>
<evidence type="ECO:0000313" key="3">
    <source>
        <dbReference type="Proteomes" id="UP000005237"/>
    </source>
</evidence>